<evidence type="ECO:0000313" key="15">
    <source>
        <dbReference type="Proteomes" id="UP001589867"/>
    </source>
</evidence>
<evidence type="ECO:0000256" key="10">
    <source>
        <dbReference type="ARBA" id="ARBA00023136"/>
    </source>
</evidence>
<dbReference type="Gene3D" id="1.10.3720.10">
    <property type="entry name" value="MetI-like"/>
    <property type="match status" value="1"/>
</dbReference>
<feature type="transmembrane region" description="Helical" evidence="11">
    <location>
        <begin position="266"/>
        <end position="286"/>
    </location>
</feature>
<evidence type="ECO:0000256" key="3">
    <source>
        <dbReference type="ARBA" id="ARBA00005417"/>
    </source>
</evidence>
<keyword evidence="8" id="KW-0067">ATP-binding</keyword>
<protein>
    <submittedName>
        <fullName evidence="14">Dipeptide/oligopeptide/nickel ABC transporter permease/ATP-binding protein</fullName>
    </submittedName>
</protein>
<evidence type="ECO:0000256" key="8">
    <source>
        <dbReference type="ARBA" id="ARBA00022840"/>
    </source>
</evidence>
<evidence type="ECO:0000256" key="9">
    <source>
        <dbReference type="ARBA" id="ARBA00022989"/>
    </source>
</evidence>
<keyword evidence="4 11" id="KW-0813">Transport</keyword>
<comment type="similarity">
    <text evidence="3">Belongs to the ABC transporter superfamily.</text>
</comment>
<dbReference type="InterPro" id="IPR027417">
    <property type="entry name" value="P-loop_NTPase"/>
</dbReference>
<dbReference type="InterPro" id="IPR025966">
    <property type="entry name" value="OppC_N"/>
</dbReference>
<dbReference type="SUPFAM" id="SSF161098">
    <property type="entry name" value="MetI-like"/>
    <property type="match status" value="1"/>
</dbReference>
<evidence type="ECO:0000256" key="11">
    <source>
        <dbReference type="RuleBase" id="RU363032"/>
    </source>
</evidence>
<evidence type="ECO:0000259" key="13">
    <source>
        <dbReference type="PROSITE" id="PS50928"/>
    </source>
</evidence>
<dbReference type="Pfam" id="PF00005">
    <property type="entry name" value="ABC_tran"/>
    <property type="match status" value="1"/>
</dbReference>
<dbReference type="InterPro" id="IPR000515">
    <property type="entry name" value="MetI-like"/>
</dbReference>
<dbReference type="Proteomes" id="UP001589867">
    <property type="component" value="Unassembled WGS sequence"/>
</dbReference>
<evidence type="ECO:0000256" key="7">
    <source>
        <dbReference type="ARBA" id="ARBA00022741"/>
    </source>
</evidence>
<proteinExistence type="inferred from homology"/>
<dbReference type="SMART" id="SM00382">
    <property type="entry name" value="AAA"/>
    <property type="match status" value="1"/>
</dbReference>
<comment type="subcellular location">
    <subcellularLocation>
        <location evidence="11">Cell membrane</location>
        <topology evidence="11">Multi-pass membrane protein</topology>
    </subcellularLocation>
    <subcellularLocation>
        <location evidence="2">Cell membrane</location>
        <topology evidence="2">Peripheral membrane protein</topology>
    </subcellularLocation>
    <subcellularLocation>
        <location evidence="1">Membrane</location>
        <topology evidence="1">Multi-pass membrane protein</topology>
    </subcellularLocation>
</comment>
<dbReference type="InterPro" id="IPR035906">
    <property type="entry name" value="MetI-like_sf"/>
</dbReference>
<evidence type="ECO:0000256" key="2">
    <source>
        <dbReference type="ARBA" id="ARBA00004202"/>
    </source>
</evidence>
<dbReference type="InterPro" id="IPR050388">
    <property type="entry name" value="ABC_Ni/Peptide_Import"/>
</dbReference>
<dbReference type="PROSITE" id="PS00211">
    <property type="entry name" value="ABC_TRANSPORTER_1"/>
    <property type="match status" value="1"/>
</dbReference>
<comment type="caution">
    <text evidence="14">The sequence shown here is derived from an EMBL/GenBank/DDBJ whole genome shotgun (WGS) entry which is preliminary data.</text>
</comment>
<dbReference type="Pfam" id="PF12911">
    <property type="entry name" value="OppC_N"/>
    <property type="match status" value="1"/>
</dbReference>
<dbReference type="InterPro" id="IPR003439">
    <property type="entry name" value="ABC_transporter-like_ATP-bd"/>
</dbReference>
<accession>A0ABV6MHL2</accession>
<dbReference type="NCBIfam" id="TIGR01727">
    <property type="entry name" value="oligo_HPY"/>
    <property type="match status" value="1"/>
</dbReference>
<dbReference type="PROSITE" id="PS50893">
    <property type="entry name" value="ABC_TRANSPORTER_2"/>
    <property type="match status" value="1"/>
</dbReference>
<dbReference type="EMBL" id="JBHLUH010000105">
    <property type="protein sequence ID" value="MFC0534220.1"/>
    <property type="molecule type" value="Genomic_DNA"/>
</dbReference>
<keyword evidence="5" id="KW-1003">Cell membrane</keyword>
<feature type="domain" description="ABC transporter" evidence="12">
    <location>
        <begin position="329"/>
        <end position="579"/>
    </location>
</feature>
<feature type="domain" description="ABC transmembrane type-1" evidence="13">
    <location>
        <begin position="97"/>
        <end position="286"/>
    </location>
</feature>
<gene>
    <name evidence="14" type="ORF">ACFFIA_42200</name>
</gene>
<dbReference type="PANTHER" id="PTHR43297">
    <property type="entry name" value="OLIGOPEPTIDE TRANSPORT ATP-BINDING PROTEIN APPD"/>
    <property type="match status" value="1"/>
</dbReference>
<evidence type="ECO:0000313" key="14">
    <source>
        <dbReference type="EMBL" id="MFC0534220.1"/>
    </source>
</evidence>
<keyword evidence="10 11" id="KW-0472">Membrane</keyword>
<dbReference type="RefSeq" id="WP_377262837.1">
    <property type="nucleotide sequence ID" value="NZ_JBHLUH010000105.1"/>
</dbReference>
<dbReference type="InterPro" id="IPR013563">
    <property type="entry name" value="Oligopep_ABC_C"/>
</dbReference>
<keyword evidence="9 11" id="KW-1133">Transmembrane helix</keyword>
<evidence type="ECO:0000256" key="4">
    <source>
        <dbReference type="ARBA" id="ARBA00022448"/>
    </source>
</evidence>
<feature type="transmembrane region" description="Helical" evidence="11">
    <location>
        <begin position="36"/>
        <end position="58"/>
    </location>
</feature>
<dbReference type="Pfam" id="PF08352">
    <property type="entry name" value="oligo_HPY"/>
    <property type="match status" value="1"/>
</dbReference>
<evidence type="ECO:0000256" key="1">
    <source>
        <dbReference type="ARBA" id="ARBA00004141"/>
    </source>
</evidence>
<feature type="transmembrane region" description="Helical" evidence="11">
    <location>
        <begin position="137"/>
        <end position="156"/>
    </location>
</feature>
<dbReference type="PROSITE" id="PS50928">
    <property type="entry name" value="ABC_TM1"/>
    <property type="match status" value="1"/>
</dbReference>
<feature type="transmembrane region" description="Helical" evidence="11">
    <location>
        <begin position="99"/>
        <end position="125"/>
    </location>
</feature>
<dbReference type="SUPFAM" id="SSF52540">
    <property type="entry name" value="P-loop containing nucleoside triphosphate hydrolases"/>
    <property type="match status" value="1"/>
</dbReference>
<keyword evidence="6 11" id="KW-0812">Transmembrane</keyword>
<name>A0ABV6MHL2_9ACTN</name>
<evidence type="ECO:0000256" key="6">
    <source>
        <dbReference type="ARBA" id="ARBA00022692"/>
    </source>
</evidence>
<evidence type="ECO:0000259" key="12">
    <source>
        <dbReference type="PROSITE" id="PS50893"/>
    </source>
</evidence>
<dbReference type="CDD" id="cd06261">
    <property type="entry name" value="TM_PBP2"/>
    <property type="match status" value="1"/>
</dbReference>
<dbReference type="Gene3D" id="3.40.50.300">
    <property type="entry name" value="P-loop containing nucleotide triphosphate hydrolases"/>
    <property type="match status" value="1"/>
</dbReference>
<keyword evidence="15" id="KW-1185">Reference proteome</keyword>
<reference evidence="14 15" key="1">
    <citation type="submission" date="2024-09" db="EMBL/GenBank/DDBJ databases">
        <authorList>
            <person name="Sun Q."/>
            <person name="Mori K."/>
        </authorList>
    </citation>
    <scope>NUCLEOTIDE SEQUENCE [LARGE SCALE GENOMIC DNA]</scope>
    <source>
        <strain evidence="14 15">TBRC 3947</strain>
    </source>
</reference>
<evidence type="ECO:0000256" key="5">
    <source>
        <dbReference type="ARBA" id="ARBA00022475"/>
    </source>
</evidence>
<organism evidence="14 15">
    <name type="scientific">Phytohabitans kaempferiae</name>
    <dbReference type="NCBI Taxonomy" id="1620943"/>
    <lineage>
        <taxon>Bacteria</taxon>
        <taxon>Bacillati</taxon>
        <taxon>Actinomycetota</taxon>
        <taxon>Actinomycetes</taxon>
        <taxon>Micromonosporales</taxon>
        <taxon>Micromonosporaceae</taxon>
    </lineage>
</organism>
<dbReference type="CDD" id="cd03257">
    <property type="entry name" value="ABC_NikE_OppD_transporters"/>
    <property type="match status" value="1"/>
</dbReference>
<keyword evidence="7" id="KW-0547">Nucleotide-binding</keyword>
<dbReference type="Pfam" id="PF00528">
    <property type="entry name" value="BPD_transp_1"/>
    <property type="match status" value="1"/>
</dbReference>
<comment type="similarity">
    <text evidence="11">Belongs to the binding-protein-dependent transport system permease family.</text>
</comment>
<sequence>MTAIVQGSLASDSPGGATSTRGLARILWSGLLRRPVALASLVYLGLVAAASAAAPLLAPYDPAATDLVNVLTGPTADHLLGTDDLGRDVLTRLMYGGRISLIGVAEAVATLLILGVCVGVVAGYVGGWVDRLSSWAIDIMLALPGFVILLVVLAVFGTSDTIAMVALGVLGAPQVARVVRAATLSVRAELYVTAARVAGLPTWRIIHGQVLPRLTGPILVQAAIHAGGALLAQAGLSYLGLIAQPPTPTWGGMVAEGSAVIDRQPWLLVPPGVVIGLAILAFGLLGDAIRDITAERIARSPAAVRSAKGPAVGQETVDDHSEPEPGSILSLRDLTFAITSNAGPATVIESATLHVNKGETVGLVGESGCGKSLTGRAVLGLLPPGGRIVSGHIHFDGKELTTLTRAAWRKNRGTGIALISQEPLSSLDPTFTVGQQVAELVRRHNGGSRRAVRERTLDLLRQVRLSDPEAVARRYPHQLSGGMAQRVAIAIALAGNPKLLIADEPTTALDVTVQSEILDLIRALQRENDMAVLLISHDWGVIRGICTRAYVMYAGHIVESAPVADLVDQPRHPYTAALLACSPGRAQPRTPLATISGAVPAPGAWPTGCHFHPRCPLAGPECTHSPIPLIDATSTHDTRCVHHTQVTKEGAHGRAAAPQRP</sequence>
<dbReference type="PANTHER" id="PTHR43297:SF2">
    <property type="entry name" value="DIPEPTIDE TRANSPORT ATP-BINDING PROTEIN DPPD"/>
    <property type="match status" value="1"/>
</dbReference>
<dbReference type="InterPro" id="IPR017871">
    <property type="entry name" value="ABC_transporter-like_CS"/>
</dbReference>
<dbReference type="InterPro" id="IPR003593">
    <property type="entry name" value="AAA+_ATPase"/>
</dbReference>